<proteinExistence type="predicted"/>
<dbReference type="GO" id="GO:0003676">
    <property type="term" value="F:nucleic acid binding"/>
    <property type="evidence" value="ECO:0007669"/>
    <property type="project" value="InterPro"/>
</dbReference>
<feature type="region of interest" description="Disordered" evidence="1">
    <location>
        <begin position="1"/>
        <end position="38"/>
    </location>
</feature>
<feature type="domain" description="Integrase zinc-binding" evidence="2">
    <location>
        <begin position="126"/>
        <end position="181"/>
    </location>
</feature>
<keyword evidence="4" id="KW-1185">Reference proteome</keyword>
<comment type="caution">
    <text evidence="3">The sequence shown here is derived from an EMBL/GenBank/DDBJ whole genome shotgun (WGS) entry which is preliminary data.</text>
</comment>
<protein>
    <recommendedName>
        <fullName evidence="2">Integrase zinc-binding domain-containing protein</fullName>
    </recommendedName>
</protein>
<dbReference type="AlphaFoldDB" id="A0AAV2YLS2"/>
<evidence type="ECO:0000256" key="1">
    <source>
        <dbReference type="SAM" id="MobiDB-lite"/>
    </source>
</evidence>
<accession>A0AAV2YLS2</accession>
<feature type="non-terminal residue" evidence="3">
    <location>
        <position position="1"/>
    </location>
</feature>
<dbReference type="InterPro" id="IPR050951">
    <property type="entry name" value="Retrovirus_Pol_polyprotein"/>
</dbReference>
<name>A0AAV2YLS2_9STRA</name>
<dbReference type="InterPro" id="IPR036397">
    <property type="entry name" value="RNaseH_sf"/>
</dbReference>
<reference evidence="3" key="1">
    <citation type="submission" date="2022-11" db="EMBL/GenBank/DDBJ databases">
        <authorList>
            <person name="Morgan W.R."/>
            <person name="Tartar A."/>
        </authorList>
    </citation>
    <scope>NUCLEOTIDE SEQUENCE</scope>
    <source>
        <strain evidence="3">ARSEF 373</strain>
    </source>
</reference>
<evidence type="ECO:0000313" key="4">
    <source>
        <dbReference type="Proteomes" id="UP001146120"/>
    </source>
</evidence>
<dbReference type="Pfam" id="PF17921">
    <property type="entry name" value="Integrase_H2C2"/>
    <property type="match status" value="1"/>
</dbReference>
<dbReference type="InterPro" id="IPR041588">
    <property type="entry name" value="Integrase_H2C2"/>
</dbReference>
<organism evidence="3 4">
    <name type="scientific">Lagenidium giganteum</name>
    <dbReference type="NCBI Taxonomy" id="4803"/>
    <lineage>
        <taxon>Eukaryota</taxon>
        <taxon>Sar</taxon>
        <taxon>Stramenopiles</taxon>
        <taxon>Oomycota</taxon>
        <taxon>Peronosporomycetes</taxon>
        <taxon>Pythiales</taxon>
        <taxon>Pythiaceae</taxon>
    </lineage>
</organism>
<feature type="region of interest" description="Disordered" evidence="1">
    <location>
        <begin position="717"/>
        <end position="744"/>
    </location>
</feature>
<dbReference type="Proteomes" id="UP001146120">
    <property type="component" value="Unassembled WGS sequence"/>
</dbReference>
<sequence>QLREARVRACDSAMQEVEEETKNEEAEDEAEELMRQDVASQDVEDVDVKAVKDERLRRSAIAQREDPWLCKLLKFMEADLQDLSRKEVRLFAKLSLMYVLGRCDAVYFHPFKGDPKFDNEMRLVIQERLCGDILAAHHVELGAGALLGVSKTFAKMRRIYYWKGMFRSIVDFIRACVDCNTGRGKPPFIGPSEFSAVTFFPSCGNEFCDPITTHTSRKPGTSSFTCLLSGFVILVLMGNTTAEEVAIAYLGNVFKRYGAQEMVRHHRDPRFMRSVFKKFNQMMKQRQRPTLVYRPPKWETRTIGANHDEGADWDPYVPRLELALNASISLQCGFSAFILVHGWEARAQLEAMVPVDDGSVKEVDAHKWRKAISRLHEYAIKHAHDIQVKLRNTMRRCGIKWLGTPKQVKRRATGLVALFIDQKLGLSKTPAHLWHGPYQVKEVVVECLNFLSSKKTWQPHWQLLGSFFAVKCLVRALSSLAVPRQAQSVASPRNFVDVASVRNFFWKMVELIILHGLTPDRRFNVDETGFVGNANSQNVLTLNWLSPTSFHLTIVGCGSVSGWIIPPAFIVQGKTVHTTIMDSLPGSTITATETGFMNAALFVKWIQQFAASVPATVKRPVALVMDMGIRRALHEHWRCTGRANVTKAEAVHIGGVAWKQCRARANVVAGFPILSNNDGKTERISFQWHTCIARALWLQHRETVQTTVLVLPPEVEKAAQKGTRKRKTVDVATEKPIPNDRAPA</sequence>
<feature type="compositionally biased region" description="Acidic residues" evidence="1">
    <location>
        <begin position="16"/>
        <end position="31"/>
    </location>
</feature>
<dbReference type="Gene3D" id="3.30.420.10">
    <property type="entry name" value="Ribonuclease H-like superfamily/Ribonuclease H"/>
    <property type="match status" value="1"/>
</dbReference>
<gene>
    <name evidence="3" type="ORF">N0F65_009109</name>
</gene>
<dbReference type="Gene3D" id="1.10.340.70">
    <property type="match status" value="1"/>
</dbReference>
<evidence type="ECO:0000259" key="2">
    <source>
        <dbReference type="Pfam" id="PF17921"/>
    </source>
</evidence>
<evidence type="ECO:0000313" key="3">
    <source>
        <dbReference type="EMBL" id="DAZ95947.1"/>
    </source>
</evidence>
<dbReference type="EMBL" id="DAKRPA010000183">
    <property type="protein sequence ID" value="DAZ95947.1"/>
    <property type="molecule type" value="Genomic_DNA"/>
</dbReference>
<dbReference type="PANTHER" id="PTHR37984:SF5">
    <property type="entry name" value="PROTEIN NYNRIN-LIKE"/>
    <property type="match status" value="1"/>
</dbReference>
<reference evidence="3" key="2">
    <citation type="journal article" date="2023" name="Microbiol Resour">
        <title>Decontamination and Annotation of the Draft Genome Sequence of the Oomycete Lagenidium giganteum ARSEF 373.</title>
        <authorList>
            <person name="Morgan W.R."/>
            <person name="Tartar A."/>
        </authorList>
    </citation>
    <scope>NUCLEOTIDE SEQUENCE</scope>
    <source>
        <strain evidence="3">ARSEF 373</strain>
    </source>
</reference>
<dbReference type="PANTHER" id="PTHR37984">
    <property type="entry name" value="PROTEIN CBG26694"/>
    <property type="match status" value="1"/>
</dbReference>